<dbReference type="GO" id="GO:0040011">
    <property type="term" value="P:locomotion"/>
    <property type="evidence" value="ECO:0007669"/>
    <property type="project" value="TreeGrafter"/>
</dbReference>
<proteinExistence type="inferred from homology"/>
<dbReference type="Pfam" id="PF12894">
    <property type="entry name" value="ANAPC4_WD40"/>
    <property type="match status" value="1"/>
</dbReference>
<dbReference type="AlphaFoldDB" id="A0A9P1IGA3"/>
<evidence type="ECO:0000259" key="5">
    <source>
        <dbReference type="Pfam" id="PF12894"/>
    </source>
</evidence>
<dbReference type="GO" id="GO:0030864">
    <property type="term" value="C:cortical actin cytoskeleton"/>
    <property type="evidence" value="ECO:0007669"/>
    <property type="project" value="TreeGrafter"/>
</dbReference>
<protein>
    <recommendedName>
        <fullName evidence="5">Anaphase-promoting complex subunit 4-like WD40 domain-containing protein</fullName>
    </recommendedName>
</protein>
<keyword evidence="7" id="KW-1185">Reference proteome</keyword>
<reference evidence="6" key="1">
    <citation type="submission" date="2022-11" db="EMBL/GenBank/DDBJ databases">
        <authorList>
            <person name="Kikuchi T."/>
        </authorList>
    </citation>
    <scope>NUCLEOTIDE SEQUENCE</scope>
    <source>
        <strain evidence="6">PS1010</strain>
    </source>
</reference>
<feature type="repeat" description="WD" evidence="4">
    <location>
        <begin position="183"/>
        <end position="224"/>
    </location>
</feature>
<accession>A0A9P1IGA3</accession>
<gene>
    <name evidence="6" type="ORF">CAMP_LOCUS5329</name>
</gene>
<dbReference type="PRINTS" id="PR00320">
    <property type="entry name" value="GPROTEINBRPT"/>
</dbReference>
<dbReference type="PANTHER" id="PTHR19856">
    <property type="entry name" value="WD-REPEATCONTAINING PROTEIN WDR1"/>
    <property type="match status" value="1"/>
</dbReference>
<dbReference type="GO" id="GO:0045214">
    <property type="term" value="P:sarcomere organization"/>
    <property type="evidence" value="ECO:0007669"/>
    <property type="project" value="TreeGrafter"/>
</dbReference>
<dbReference type="InterPro" id="IPR015943">
    <property type="entry name" value="WD40/YVTN_repeat-like_dom_sf"/>
</dbReference>
<feature type="repeat" description="WD" evidence="4">
    <location>
        <begin position="140"/>
        <end position="173"/>
    </location>
</feature>
<dbReference type="PROSITE" id="PS50294">
    <property type="entry name" value="WD_REPEATS_REGION"/>
    <property type="match status" value="4"/>
</dbReference>
<evidence type="ECO:0000256" key="4">
    <source>
        <dbReference type="PROSITE-ProRule" id="PRU00221"/>
    </source>
</evidence>
<sequence length="591" mass="64900">MSLVATFSSLPKTIRGFSTQLTTTPNGESVVYCNGNSVYIVNIENSTVSDIYTEHPVPTTIAKFSPSGYYCVSGDQNGNVRIWDTTQTTHILKATYQVFSGSIRDISWSEDSKRLAVVGEGKERFGHVFLFDTGTSNGNLSGPTRPVNSVDFKPTRPYRLITGSEDNTVAIFDGPPFKFRTILNNHTRFVLVTRFNPSGTLYASAGSDGKVFIYSSQNDSVIGELIDSKNVAHLGSVFGLTWSFDGENIATASGDKTVKIWSGKDFKLLRTINFGSSIDDQQLGIVWTSKYLMSVSLSGFLNKIDPVSGKILESRQGHNKPITAMSLGRDGCSIFTSDSMGNTSKFDFLTGKSTRLDFQSHKSQIVGIQQLKNGGLITVGWDDMMNVTNSNGITNSFCLPSQPTDIQISSDDGFTLVSCYNHVMLKGQSKPIDYHSTCCSISPISDLIAIGAQDSKVRIYNRKFEIIQILQQPNSSQITDVSFSPNGNYLAVTDNQRRVIVYSIAQNFNIILNRVNHLGKVNCVSWSPNNSRIATGGLDNSIIIWNVKYGDEEPILIKAAHKMSSINKIVWIDDNQIASAGQDSNLKIWSV</sequence>
<dbReference type="FunFam" id="2.130.10.10:FF:000102">
    <property type="entry name" value="Actin-interacting protein 1"/>
    <property type="match status" value="1"/>
</dbReference>
<evidence type="ECO:0000256" key="3">
    <source>
        <dbReference type="ARBA" id="ARBA00038366"/>
    </source>
</evidence>
<dbReference type="SMART" id="SM00320">
    <property type="entry name" value="WD40"/>
    <property type="match status" value="11"/>
</dbReference>
<dbReference type="PANTHER" id="PTHR19856:SF0">
    <property type="entry name" value="WD REPEAT-CONTAINING PROTEIN 1"/>
    <property type="match status" value="1"/>
</dbReference>
<evidence type="ECO:0000313" key="7">
    <source>
        <dbReference type="Proteomes" id="UP001152747"/>
    </source>
</evidence>
<dbReference type="InterPro" id="IPR020472">
    <property type="entry name" value="WD40_PAC1"/>
</dbReference>
<comment type="similarity">
    <text evidence="3">Belongs to the WD repeat AIP1 family.</text>
</comment>
<dbReference type="Proteomes" id="UP001152747">
    <property type="component" value="Unassembled WGS sequence"/>
</dbReference>
<dbReference type="Gene3D" id="2.130.10.10">
    <property type="entry name" value="YVTN repeat-like/Quinoprotein amine dehydrogenase"/>
    <property type="match status" value="2"/>
</dbReference>
<dbReference type="GO" id="GO:0030042">
    <property type="term" value="P:actin filament depolymerization"/>
    <property type="evidence" value="ECO:0007669"/>
    <property type="project" value="TreeGrafter"/>
</dbReference>
<dbReference type="OrthoDB" id="2306at2759"/>
<comment type="caution">
    <text evidence="6">The sequence shown here is derived from an EMBL/GenBank/DDBJ whole genome shotgun (WGS) entry which is preliminary data.</text>
</comment>
<organism evidence="6 7">
    <name type="scientific">Caenorhabditis angaria</name>
    <dbReference type="NCBI Taxonomy" id="860376"/>
    <lineage>
        <taxon>Eukaryota</taxon>
        <taxon>Metazoa</taxon>
        <taxon>Ecdysozoa</taxon>
        <taxon>Nematoda</taxon>
        <taxon>Chromadorea</taxon>
        <taxon>Rhabditida</taxon>
        <taxon>Rhabditina</taxon>
        <taxon>Rhabditomorpha</taxon>
        <taxon>Rhabditoidea</taxon>
        <taxon>Rhabditidae</taxon>
        <taxon>Peloderinae</taxon>
        <taxon>Caenorhabditis</taxon>
    </lineage>
</organism>
<evidence type="ECO:0000313" key="6">
    <source>
        <dbReference type="EMBL" id="CAI5442692.1"/>
    </source>
</evidence>
<feature type="repeat" description="WD" evidence="4">
    <location>
        <begin position="230"/>
        <end position="271"/>
    </location>
</feature>
<feature type="repeat" description="WD" evidence="4">
    <location>
        <begin position="52"/>
        <end position="93"/>
    </location>
</feature>
<feature type="repeat" description="WD" evidence="4">
    <location>
        <begin position="514"/>
        <end position="555"/>
    </location>
</feature>
<evidence type="ECO:0000256" key="2">
    <source>
        <dbReference type="ARBA" id="ARBA00022737"/>
    </source>
</evidence>
<dbReference type="InterPro" id="IPR001680">
    <property type="entry name" value="WD40_rpt"/>
</dbReference>
<dbReference type="InterPro" id="IPR024977">
    <property type="entry name" value="Apc4-like_WD40_dom"/>
</dbReference>
<name>A0A9P1IGA3_9PELO</name>
<keyword evidence="2" id="KW-0677">Repeat</keyword>
<dbReference type="InterPro" id="IPR011047">
    <property type="entry name" value="Quinoprotein_ADH-like_sf"/>
</dbReference>
<dbReference type="GO" id="GO:0051015">
    <property type="term" value="F:actin filament binding"/>
    <property type="evidence" value="ECO:0007669"/>
    <property type="project" value="TreeGrafter"/>
</dbReference>
<dbReference type="PROSITE" id="PS00678">
    <property type="entry name" value="WD_REPEATS_1"/>
    <property type="match status" value="1"/>
</dbReference>
<keyword evidence="1 4" id="KW-0853">WD repeat</keyword>
<feature type="repeat" description="WD" evidence="4">
    <location>
        <begin position="573"/>
        <end position="591"/>
    </location>
</feature>
<dbReference type="PROSITE" id="PS50082">
    <property type="entry name" value="WD_REPEATS_2"/>
    <property type="match status" value="6"/>
</dbReference>
<dbReference type="SUPFAM" id="SSF50998">
    <property type="entry name" value="Quinoprotein alcohol dehydrogenase-like"/>
    <property type="match status" value="2"/>
</dbReference>
<dbReference type="Pfam" id="PF00400">
    <property type="entry name" value="WD40"/>
    <property type="match status" value="6"/>
</dbReference>
<dbReference type="CDD" id="cd00200">
    <property type="entry name" value="WD40"/>
    <property type="match status" value="1"/>
</dbReference>
<evidence type="ECO:0000256" key="1">
    <source>
        <dbReference type="ARBA" id="ARBA00022574"/>
    </source>
</evidence>
<dbReference type="InterPro" id="IPR019775">
    <property type="entry name" value="WD40_repeat_CS"/>
</dbReference>
<dbReference type="EMBL" id="CANHGI010000002">
    <property type="protein sequence ID" value="CAI5442692.1"/>
    <property type="molecule type" value="Genomic_DNA"/>
</dbReference>
<feature type="domain" description="Anaphase-promoting complex subunit 4-like WD40" evidence="5">
    <location>
        <begin position="442"/>
        <end position="505"/>
    </location>
</feature>